<accession>A0A2H6BS86</accession>
<gene>
    <name evidence="2" type="ORF">BGM30_21050</name>
</gene>
<protein>
    <submittedName>
        <fullName evidence="2">Uncharacterized protein</fullName>
    </submittedName>
</protein>
<dbReference type="AlphaFoldDB" id="A0A2H6BS86"/>
<organism evidence="2 3">
    <name type="scientific">Microcystis aeruginosa NIES-298</name>
    <dbReference type="NCBI Taxonomy" id="449468"/>
    <lineage>
        <taxon>Bacteria</taxon>
        <taxon>Bacillati</taxon>
        <taxon>Cyanobacteriota</taxon>
        <taxon>Cyanophyceae</taxon>
        <taxon>Oscillatoriophycideae</taxon>
        <taxon>Chroococcales</taxon>
        <taxon>Microcystaceae</taxon>
        <taxon>Microcystis</taxon>
    </lineage>
</organism>
<sequence length="96" mass="11175">MNSEQLLLSRWRDLPPDKQREVLDFTEFLATRLLSSPESEASPNLSASPENPQTPDRRCQSIPALIEAVRQRYRELPNDVEWLDSTVLIRQERDGR</sequence>
<evidence type="ECO:0000313" key="3">
    <source>
        <dbReference type="Proteomes" id="UP000236321"/>
    </source>
</evidence>
<evidence type="ECO:0000256" key="1">
    <source>
        <dbReference type="SAM" id="MobiDB-lite"/>
    </source>
</evidence>
<feature type="compositionally biased region" description="Polar residues" evidence="1">
    <location>
        <begin position="35"/>
        <end position="54"/>
    </location>
</feature>
<dbReference type="RefSeq" id="WP_002733243.1">
    <property type="nucleotide sequence ID" value="NZ_BEIU01000001.1"/>
</dbReference>
<dbReference type="Proteomes" id="UP000236321">
    <property type="component" value="Unassembled WGS sequence"/>
</dbReference>
<comment type="caution">
    <text evidence="2">The sequence shown here is derived from an EMBL/GenBank/DDBJ whole genome shotgun (WGS) entry which is preliminary data.</text>
</comment>
<proteinExistence type="predicted"/>
<evidence type="ECO:0000313" key="2">
    <source>
        <dbReference type="EMBL" id="GBD53012.1"/>
    </source>
</evidence>
<name>A0A2H6BS86_MICAE</name>
<dbReference type="EMBL" id="BEYQ01000006">
    <property type="protein sequence ID" value="GBD53012.1"/>
    <property type="molecule type" value="Genomic_DNA"/>
</dbReference>
<feature type="region of interest" description="Disordered" evidence="1">
    <location>
        <begin position="35"/>
        <end position="58"/>
    </location>
</feature>
<reference evidence="3" key="1">
    <citation type="submission" date="2017-12" db="EMBL/GenBank/DDBJ databases">
        <title>Improved Draft Genome Sequence of Microcystis aeruginosa NIES-298, a Microcystin-Producing Cyanobacterium from Lake Kasumigaura, Japan.</title>
        <authorList>
            <person name="Yamaguchi H."/>
            <person name="Suzuki S."/>
            <person name="Kawachi M."/>
        </authorList>
    </citation>
    <scope>NUCLEOTIDE SEQUENCE [LARGE SCALE GENOMIC DNA]</scope>
    <source>
        <strain evidence="3">NIES-298</strain>
    </source>
</reference>